<dbReference type="PROSITE" id="PS50878">
    <property type="entry name" value="RT_POL"/>
    <property type="match status" value="1"/>
</dbReference>
<organism evidence="1 2">
    <name type="scientific">Paramuricea clavata</name>
    <name type="common">Red gorgonian</name>
    <name type="synonym">Violescent sea-whip</name>
    <dbReference type="NCBI Taxonomy" id="317549"/>
    <lineage>
        <taxon>Eukaryota</taxon>
        <taxon>Metazoa</taxon>
        <taxon>Cnidaria</taxon>
        <taxon>Anthozoa</taxon>
        <taxon>Octocorallia</taxon>
        <taxon>Malacalcyonacea</taxon>
        <taxon>Plexauridae</taxon>
        <taxon>Paramuricea</taxon>
    </lineage>
</organism>
<feature type="non-terminal residue" evidence="1">
    <location>
        <position position="103"/>
    </location>
</feature>
<dbReference type="PANTHER" id="PTHR33332">
    <property type="entry name" value="REVERSE TRANSCRIPTASE DOMAIN-CONTAINING PROTEIN"/>
    <property type="match status" value="1"/>
</dbReference>
<dbReference type="AlphaFoldDB" id="A0A6S7KP12"/>
<dbReference type="Pfam" id="PF00078">
    <property type="entry name" value="RVT_1"/>
    <property type="match status" value="1"/>
</dbReference>
<dbReference type="EMBL" id="CACRXK020011879">
    <property type="protein sequence ID" value="CAB4022238.1"/>
    <property type="molecule type" value="Genomic_DNA"/>
</dbReference>
<sequence length="103" mass="11743">GFRRYHSTETALINIYDRLINNLDNNSINGIIFTDFKKAFDLVDHKMLISKLHIYGFEEISLKLVTSYLTSPKQCNSLNSQLSSSQLLTHGVPQGSILAPYYF</sequence>
<gene>
    <name evidence="1" type="ORF">PACLA_8A078101</name>
</gene>
<proteinExistence type="predicted"/>
<evidence type="ECO:0000313" key="2">
    <source>
        <dbReference type="Proteomes" id="UP001152795"/>
    </source>
</evidence>
<dbReference type="Proteomes" id="UP001152795">
    <property type="component" value="Unassembled WGS sequence"/>
</dbReference>
<accession>A0A6S7KP12</accession>
<name>A0A6S7KP12_PARCT</name>
<dbReference type="InterPro" id="IPR000477">
    <property type="entry name" value="RT_dom"/>
</dbReference>
<keyword evidence="2" id="KW-1185">Reference proteome</keyword>
<evidence type="ECO:0000313" key="1">
    <source>
        <dbReference type="EMBL" id="CAB4022238.1"/>
    </source>
</evidence>
<comment type="caution">
    <text evidence="1">The sequence shown here is derived from an EMBL/GenBank/DDBJ whole genome shotgun (WGS) entry which is preliminary data.</text>
</comment>
<dbReference type="OrthoDB" id="6762797at2759"/>
<reference evidence="1" key="1">
    <citation type="submission" date="2020-04" db="EMBL/GenBank/DDBJ databases">
        <authorList>
            <person name="Alioto T."/>
            <person name="Alioto T."/>
            <person name="Gomez Garrido J."/>
        </authorList>
    </citation>
    <scope>NUCLEOTIDE SEQUENCE</scope>
    <source>
        <strain evidence="1">A484AB</strain>
    </source>
</reference>
<protein>
    <submittedName>
        <fullName evidence="1">Uncharacterized protein</fullName>
    </submittedName>
</protein>